<protein>
    <recommendedName>
        <fullName evidence="3">DUF3261 domain-containing protein</fullName>
    </recommendedName>
</protein>
<dbReference type="InterPro" id="IPR021675">
    <property type="entry name" value="DUF3261"/>
</dbReference>
<evidence type="ECO:0000313" key="2">
    <source>
        <dbReference type="Proteomes" id="UP000030341"/>
    </source>
</evidence>
<dbReference type="HOGENOM" id="CLU_120407_1_0_6"/>
<keyword evidence="2" id="KW-1185">Reference proteome</keyword>
<reference evidence="1 2" key="1">
    <citation type="submission" date="2014-11" db="EMBL/GenBank/DDBJ databases">
        <title>Complete Genome Sequence of Pseudoalteromonas sp. Strain OCN003 Isolated from Kaneohe Bay, Oahu, Hawaii.</title>
        <authorList>
            <person name="Beurmann S."/>
            <person name="Videau P."/>
            <person name="Ushijima B."/>
            <person name="Smith A.M."/>
            <person name="Aeby G.S."/>
            <person name="Callahan S.M."/>
            <person name="Belcaid M."/>
        </authorList>
    </citation>
    <scope>NUCLEOTIDE SEQUENCE [LARGE SCALE GENOMIC DNA]</scope>
    <source>
        <strain evidence="1 2">OCN003</strain>
    </source>
</reference>
<gene>
    <name evidence="1" type="ORF">OM33_19545</name>
</gene>
<sequence length="181" mass="20204">MQSVSISLMAICMALVVGCSSVHSPQRVLLDESVSYQLQAVPSNWPIQSPLQLITITRENKQQSLLLQSELQGEQLNIAALTVQGMSVFSMSLFKDGSYTLEKHIPGLNLYPSHMLADMQLASWPIKSIKNGLEGAVLRDEETRRVVADEKGHLMVISFADNKTTLTHLRRHYTITIEEIN</sequence>
<dbReference type="KEGG" id="pseo:OM33_19545"/>
<organism evidence="1 2">
    <name type="scientific">Pseudoalteromonas piratica</name>
    <dbReference type="NCBI Taxonomy" id="1348114"/>
    <lineage>
        <taxon>Bacteria</taxon>
        <taxon>Pseudomonadati</taxon>
        <taxon>Pseudomonadota</taxon>
        <taxon>Gammaproteobacteria</taxon>
        <taxon>Alteromonadales</taxon>
        <taxon>Pseudoalteromonadaceae</taxon>
        <taxon>Pseudoalteromonas</taxon>
    </lineage>
</organism>
<dbReference type="STRING" id="1348114.OM33_19545"/>
<dbReference type="OrthoDB" id="6228084at2"/>
<dbReference type="RefSeq" id="WP_040136083.1">
    <property type="nucleotide sequence ID" value="NZ_CP009889.1"/>
</dbReference>
<dbReference type="AlphaFoldDB" id="A0A0A7EKN2"/>
<proteinExistence type="predicted"/>
<dbReference type="EMBL" id="CP009889">
    <property type="protein sequence ID" value="AIY67250.1"/>
    <property type="molecule type" value="Genomic_DNA"/>
</dbReference>
<accession>A0A0A7EKN2</accession>
<dbReference type="eggNOG" id="ENOG5032Y47">
    <property type="taxonomic scope" value="Bacteria"/>
</dbReference>
<evidence type="ECO:0000313" key="1">
    <source>
        <dbReference type="EMBL" id="AIY67250.1"/>
    </source>
</evidence>
<evidence type="ECO:0008006" key="3">
    <source>
        <dbReference type="Google" id="ProtNLM"/>
    </source>
</evidence>
<dbReference type="Proteomes" id="UP000030341">
    <property type="component" value="Chromosome 2"/>
</dbReference>
<name>A0A0A7EKN2_9GAMM</name>
<dbReference type="Pfam" id="PF11659">
    <property type="entry name" value="DUF3261"/>
    <property type="match status" value="1"/>
</dbReference>